<evidence type="ECO:0000259" key="9">
    <source>
        <dbReference type="PROSITE" id="PS50893"/>
    </source>
</evidence>
<keyword evidence="4" id="KW-0547">Nucleotide-binding</keyword>
<dbReference type="PROSITE" id="PS00211">
    <property type="entry name" value="ABC_TRANSPORTER_1"/>
    <property type="match status" value="1"/>
</dbReference>
<name>A0A2P6MG94_ALKUR</name>
<dbReference type="AlphaFoldDB" id="A0A2P6MG94"/>
<comment type="subcellular location">
    <subcellularLocation>
        <location evidence="1">Cell membrane</location>
        <topology evidence="1">Multi-pass membrane protein</topology>
    </subcellularLocation>
</comment>
<dbReference type="InterPro" id="IPR036640">
    <property type="entry name" value="ABC1_TM_sf"/>
</dbReference>
<keyword evidence="12" id="KW-1185">Reference proteome</keyword>
<dbReference type="PANTHER" id="PTHR43394:SF1">
    <property type="entry name" value="ATP-BINDING CASSETTE SUB-FAMILY B MEMBER 10, MITOCHONDRIAL"/>
    <property type="match status" value="1"/>
</dbReference>
<dbReference type="GO" id="GO:0015421">
    <property type="term" value="F:ABC-type oligopeptide transporter activity"/>
    <property type="evidence" value="ECO:0007669"/>
    <property type="project" value="TreeGrafter"/>
</dbReference>
<proteinExistence type="predicted"/>
<dbReference type="CDD" id="cd18545">
    <property type="entry name" value="ABC_6TM_YknV_like"/>
    <property type="match status" value="1"/>
</dbReference>
<gene>
    <name evidence="11" type="ORF">C6I21_10835</name>
</gene>
<dbReference type="InterPro" id="IPR003439">
    <property type="entry name" value="ABC_transporter-like_ATP-bd"/>
</dbReference>
<keyword evidence="7 8" id="KW-0472">Membrane</keyword>
<feature type="transmembrane region" description="Helical" evidence="8">
    <location>
        <begin position="191"/>
        <end position="207"/>
    </location>
</feature>
<evidence type="ECO:0000256" key="4">
    <source>
        <dbReference type="ARBA" id="ARBA00022741"/>
    </source>
</evidence>
<dbReference type="RefSeq" id="WP_105959487.1">
    <property type="nucleotide sequence ID" value="NZ_PVNS01000009.1"/>
</dbReference>
<keyword evidence="5 11" id="KW-0067">ATP-binding</keyword>
<reference evidence="11 12" key="1">
    <citation type="submission" date="2018-03" db="EMBL/GenBank/DDBJ databases">
        <title>Bacillus urumqiensis sp. nov., a moderately haloalkaliphilic bacterium isolated from a salt lake.</title>
        <authorList>
            <person name="Zhao B."/>
            <person name="Liao Z."/>
        </authorList>
    </citation>
    <scope>NUCLEOTIDE SEQUENCE [LARGE SCALE GENOMIC DNA]</scope>
    <source>
        <strain evidence="11 12">BZ-SZ-XJ18</strain>
    </source>
</reference>
<dbReference type="CDD" id="cd03254">
    <property type="entry name" value="ABCC_Glucan_exporter_like"/>
    <property type="match status" value="1"/>
</dbReference>
<dbReference type="InterPro" id="IPR003593">
    <property type="entry name" value="AAA+_ATPase"/>
</dbReference>
<evidence type="ECO:0000256" key="7">
    <source>
        <dbReference type="ARBA" id="ARBA00023136"/>
    </source>
</evidence>
<keyword evidence="2" id="KW-0813">Transport</keyword>
<dbReference type="SUPFAM" id="SSF90123">
    <property type="entry name" value="ABC transporter transmembrane region"/>
    <property type="match status" value="1"/>
</dbReference>
<evidence type="ECO:0000313" key="11">
    <source>
        <dbReference type="EMBL" id="PRO65287.1"/>
    </source>
</evidence>
<dbReference type="GO" id="GO:0016887">
    <property type="term" value="F:ATP hydrolysis activity"/>
    <property type="evidence" value="ECO:0007669"/>
    <property type="project" value="InterPro"/>
</dbReference>
<evidence type="ECO:0000256" key="3">
    <source>
        <dbReference type="ARBA" id="ARBA00022692"/>
    </source>
</evidence>
<evidence type="ECO:0000256" key="1">
    <source>
        <dbReference type="ARBA" id="ARBA00004651"/>
    </source>
</evidence>
<evidence type="ECO:0000256" key="2">
    <source>
        <dbReference type="ARBA" id="ARBA00022448"/>
    </source>
</evidence>
<dbReference type="Proteomes" id="UP000243650">
    <property type="component" value="Unassembled WGS sequence"/>
</dbReference>
<feature type="domain" description="ABC transporter" evidence="9">
    <location>
        <begin position="366"/>
        <end position="600"/>
    </location>
</feature>
<dbReference type="GO" id="GO:0005886">
    <property type="term" value="C:plasma membrane"/>
    <property type="evidence" value="ECO:0007669"/>
    <property type="project" value="UniProtKB-SubCell"/>
</dbReference>
<dbReference type="PROSITE" id="PS50929">
    <property type="entry name" value="ABC_TM1F"/>
    <property type="match status" value="1"/>
</dbReference>
<keyword evidence="6 8" id="KW-1133">Transmembrane helix</keyword>
<feature type="domain" description="ABC transmembrane type-1" evidence="10">
    <location>
        <begin position="50"/>
        <end position="330"/>
    </location>
</feature>
<feature type="transmembrane region" description="Helical" evidence="8">
    <location>
        <begin position="47"/>
        <end position="73"/>
    </location>
</feature>
<evidence type="ECO:0000256" key="8">
    <source>
        <dbReference type="SAM" id="Phobius"/>
    </source>
</evidence>
<dbReference type="EMBL" id="PVNS01000009">
    <property type="protein sequence ID" value="PRO65287.1"/>
    <property type="molecule type" value="Genomic_DNA"/>
</dbReference>
<dbReference type="PANTHER" id="PTHR43394">
    <property type="entry name" value="ATP-DEPENDENT PERMEASE MDL1, MITOCHONDRIAL"/>
    <property type="match status" value="1"/>
</dbReference>
<evidence type="ECO:0000313" key="12">
    <source>
        <dbReference type="Proteomes" id="UP000243650"/>
    </source>
</evidence>
<feature type="transmembrane region" description="Helical" evidence="8">
    <location>
        <begin position="85"/>
        <end position="106"/>
    </location>
</feature>
<dbReference type="Gene3D" id="3.40.50.300">
    <property type="entry name" value="P-loop containing nucleotide triphosphate hydrolases"/>
    <property type="match status" value="1"/>
</dbReference>
<dbReference type="GO" id="GO:0005524">
    <property type="term" value="F:ATP binding"/>
    <property type="evidence" value="ECO:0007669"/>
    <property type="project" value="UniProtKB-KW"/>
</dbReference>
<dbReference type="SMART" id="SM00382">
    <property type="entry name" value="AAA"/>
    <property type="match status" value="1"/>
</dbReference>
<dbReference type="InterPro" id="IPR039421">
    <property type="entry name" value="Type_1_exporter"/>
</dbReference>
<evidence type="ECO:0000259" key="10">
    <source>
        <dbReference type="PROSITE" id="PS50929"/>
    </source>
</evidence>
<sequence>MSSQSEKSTKRTLERFHYSTDEVIEKPFNWKQMLRLFSYMKPYSRTLLPVAILGMFLSTAVRLAAPVLIGSYALDHIIENREMSFLAWMTALIAFLYLISYVGNVLRVRYMNRLGQYIIYDLRESLFNHIQKLSHRFFDQRSAGSILVRITNDVNSLQDLFTNGVINLLMDIIMLVGIIVILSIISPELTLAIMIVLPLMFFISTKLRRNIRRSWQDVRLKQSMLNSHLNESIQGIRVTQSFTQERPNIGFFHKINGQNYESWRQATKKSAMFRPFVEMSGAVGTAILLWFGVILIQNNALSVGDFFTFSLFLGMFWEPISRLGQVYNQLLVGMASSERIFEFLDEKPSVPEKENAEELDDIQGGIVLDGVEFAYDSERKAIHHMDLTMKAGETVALVGHTGSGKSTIVNLISRFYDPTAGRVLLDGKDLRDVKLDSLRSQVSIVLQDTFIFSGTIMDNIRFGRPDAEDEECMEAAKTVGADRFIQKLPNGYETEVEERGNILSVGERQLISFARALLADPKILILDEATASIDTETEQLIQRALEKLLQGRTAVMIAHRLSTIRDADTIFVLEHGRILEQGSHSELMNQRGEYFELVRSQFQETSAG</sequence>
<dbReference type="SUPFAM" id="SSF52540">
    <property type="entry name" value="P-loop containing nucleoside triphosphate hydrolases"/>
    <property type="match status" value="1"/>
</dbReference>
<accession>A0A2P6MG94</accession>
<dbReference type="Pfam" id="PF00005">
    <property type="entry name" value="ABC_tran"/>
    <property type="match status" value="1"/>
</dbReference>
<dbReference type="InterPro" id="IPR017871">
    <property type="entry name" value="ABC_transporter-like_CS"/>
</dbReference>
<keyword evidence="3 8" id="KW-0812">Transmembrane</keyword>
<dbReference type="InterPro" id="IPR011527">
    <property type="entry name" value="ABC1_TM_dom"/>
</dbReference>
<dbReference type="InterPro" id="IPR027417">
    <property type="entry name" value="P-loop_NTPase"/>
</dbReference>
<evidence type="ECO:0000256" key="5">
    <source>
        <dbReference type="ARBA" id="ARBA00022840"/>
    </source>
</evidence>
<protein>
    <submittedName>
        <fullName evidence="11">Multidrug ABC transporter ATP-binding protein</fullName>
    </submittedName>
</protein>
<comment type="caution">
    <text evidence="11">The sequence shown here is derived from an EMBL/GenBank/DDBJ whole genome shotgun (WGS) entry which is preliminary data.</text>
</comment>
<dbReference type="FunFam" id="3.40.50.300:FF:000287">
    <property type="entry name" value="Multidrug ABC transporter ATP-binding protein"/>
    <property type="match status" value="1"/>
</dbReference>
<dbReference type="Pfam" id="PF00664">
    <property type="entry name" value="ABC_membrane"/>
    <property type="match status" value="1"/>
</dbReference>
<dbReference type="Gene3D" id="1.20.1560.10">
    <property type="entry name" value="ABC transporter type 1, transmembrane domain"/>
    <property type="match status" value="1"/>
</dbReference>
<dbReference type="PROSITE" id="PS50893">
    <property type="entry name" value="ABC_TRANSPORTER_2"/>
    <property type="match status" value="1"/>
</dbReference>
<dbReference type="OrthoDB" id="9770415at2"/>
<feature type="transmembrane region" description="Helical" evidence="8">
    <location>
        <begin position="276"/>
        <end position="296"/>
    </location>
</feature>
<feature type="transmembrane region" description="Helical" evidence="8">
    <location>
        <begin position="165"/>
        <end position="185"/>
    </location>
</feature>
<organism evidence="11 12">
    <name type="scientific">Alkalicoccus urumqiensis</name>
    <name type="common">Bacillus urumqiensis</name>
    <dbReference type="NCBI Taxonomy" id="1548213"/>
    <lineage>
        <taxon>Bacteria</taxon>
        <taxon>Bacillati</taxon>
        <taxon>Bacillota</taxon>
        <taxon>Bacilli</taxon>
        <taxon>Bacillales</taxon>
        <taxon>Bacillaceae</taxon>
        <taxon>Alkalicoccus</taxon>
    </lineage>
</organism>
<evidence type="ECO:0000256" key="6">
    <source>
        <dbReference type="ARBA" id="ARBA00022989"/>
    </source>
</evidence>